<dbReference type="InterPro" id="IPR008974">
    <property type="entry name" value="TRAF-like"/>
</dbReference>
<keyword evidence="8 15" id="KW-0862">Zinc</keyword>
<accession>A0A8C9TAD7</accession>
<dbReference type="GO" id="GO:0008270">
    <property type="term" value="F:zinc ion binding"/>
    <property type="evidence" value="ECO:0007669"/>
    <property type="project" value="UniProtKB-UniRule"/>
</dbReference>
<evidence type="ECO:0000256" key="14">
    <source>
        <dbReference type="ARBA" id="ARBA00023180"/>
    </source>
</evidence>
<reference evidence="21" key="3">
    <citation type="submission" date="2025-09" db="UniProtKB">
        <authorList>
            <consortium name="Ensembl"/>
        </authorList>
    </citation>
    <scope>IDENTIFICATION</scope>
</reference>
<dbReference type="PRINTS" id="PR00020">
    <property type="entry name" value="MAMDOMAIN"/>
</dbReference>
<dbReference type="GO" id="GO:0006508">
    <property type="term" value="P:proteolysis"/>
    <property type="evidence" value="ECO:0007669"/>
    <property type="project" value="UniProtKB-KW"/>
</dbReference>
<keyword evidence="10 15" id="KW-0482">Metalloprotease</keyword>
<evidence type="ECO:0000256" key="3">
    <source>
        <dbReference type="ARBA" id="ARBA00022670"/>
    </source>
</evidence>
<evidence type="ECO:0000259" key="19">
    <source>
        <dbReference type="PROSITE" id="PS50144"/>
    </source>
</evidence>
<keyword evidence="7 15" id="KW-0378">Hydrolase</keyword>
<evidence type="ECO:0000256" key="10">
    <source>
        <dbReference type="ARBA" id="ARBA00023049"/>
    </source>
</evidence>
<evidence type="ECO:0000313" key="21">
    <source>
        <dbReference type="Ensembl" id="ENSSFOP00015048687.1"/>
    </source>
</evidence>
<evidence type="ECO:0000256" key="8">
    <source>
        <dbReference type="ARBA" id="ARBA00022833"/>
    </source>
</evidence>
<evidence type="ECO:0000256" key="15">
    <source>
        <dbReference type="PROSITE-ProRule" id="PRU01211"/>
    </source>
</evidence>
<dbReference type="SUPFAM" id="SSF55486">
    <property type="entry name" value="Metalloproteases ('zincins'), catalytic domain"/>
    <property type="match status" value="1"/>
</dbReference>
<keyword evidence="3 15" id="KW-0645">Protease</keyword>
<reference evidence="21 22" key="1">
    <citation type="submission" date="2019-04" db="EMBL/GenBank/DDBJ databases">
        <authorList>
            <consortium name="Wellcome Sanger Institute Data Sharing"/>
        </authorList>
    </citation>
    <scope>NUCLEOTIDE SEQUENCE [LARGE SCALE GENOMIC DNA]</scope>
</reference>
<name>A0A8C9TAD7_SCLFO</name>
<evidence type="ECO:0000256" key="1">
    <source>
        <dbReference type="ARBA" id="ARBA00004479"/>
    </source>
</evidence>
<dbReference type="GO" id="GO:0016020">
    <property type="term" value="C:membrane"/>
    <property type="evidence" value="ECO:0007669"/>
    <property type="project" value="UniProtKB-SubCell"/>
</dbReference>
<dbReference type="PROSITE" id="PS51864">
    <property type="entry name" value="ASTACIN"/>
    <property type="match status" value="1"/>
</dbReference>
<feature type="binding site" evidence="15">
    <location>
        <position position="136"/>
    </location>
    <ligand>
        <name>Zn(2+)</name>
        <dbReference type="ChEBI" id="CHEBI:29105"/>
        <note>catalytic</note>
    </ligand>
</feature>
<dbReference type="SMART" id="SM00061">
    <property type="entry name" value="MATH"/>
    <property type="match status" value="1"/>
</dbReference>
<comment type="subcellular location">
    <subcellularLocation>
        <location evidence="1">Membrane</location>
        <topology evidence="1">Single-pass type I membrane protein</topology>
    </subcellularLocation>
</comment>
<keyword evidence="5 15" id="KW-0479">Metal-binding</keyword>
<comment type="caution">
    <text evidence="15">Lacks conserved residue(s) required for the propagation of feature annotation.</text>
</comment>
<evidence type="ECO:0000256" key="13">
    <source>
        <dbReference type="ARBA" id="ARBA00023157"/>
    </source>
</evidence>
<keyword evidence="4 17" id="KW-0812">Transmembrane</keyword>
<evidence type="ECO:0000313" key="22">
    <source>
        <dbReference type="Proteomes" id="UP000694397"/>
    </source>
</evidence>
<feature type="domain" description="MATH" evidence="19">
    <location>
        <begin position="406"/>
        <end position="566"/>
    </location>
</feature>
<dbReference type="PROSITE" id="PS00740">
    <property type="entry name" value="MAM_1"/>
    <property type="match status" value="1"/>
</dbReference>
<evidence type="ECO:0000256" key="7">
    <source>
        <dbReference type="ARBA" id="ARBA00022801"/>
    </source>
</evidence>
<keyword evidence="2" id="KW-0245">EGF-like domain</keyword>
<feature type="domain" description="MAM" evidence="18">
    <location>
        <begin position="244"/>
        <end position="408"/>
    </location>
</feature>
<dbReference type="PROSITE" id="PS50060">
    <property type="entry name" value="MAM_2"/>
    <property type="match status" value="1"/>
</dbReference>
<dbReference type="OrthoDB" id="291007at2759"/>
<dbReference type="FunFam" id="2.60.120.200:FF:000037">
    <property type="entry name" value="Meprin A subunit"/>
    <property type="match status" value="1"/>
</dbReference>
<dbReference type="EC" id="3.4.24.-" evidence="16"/>
<evidence type="ECO:0000256" key="12">
    <source>
        <dbReference type="ARBA" id="ARBA00023145"/>
    </source>
</evidence>
<dbReference type="GeneTree" id="ENSGT00950000183111"/>
<feature type="binding site" evidence="15">
    <location>
        <position position="132"/>
    </location>
    <ligand>
        <name>Zn(2+)</name>
        <dbReference type="ChEBI" id="CHEBI:29105"/>
        <note>catalytic</note>
    </ligand>
</feature>
<dbReference type="AlphaFoldDB" id="A0A8C9TAD7"/>
<organism evidence="21 22">
    <name type="scientific">Scleropages formosus</name>
    <name type="common">Asian bonytongue</name>
    <name type="synonym">Osteoglossum formosum</name>
    <dbReference type="NCBI Taxonomy" id="113540"/>
    <lineage>
        <taxon>Eukaryota</taxon>
        <taxon>Metazoa</taxon>
        <taxon>Chordata</taxon>
        <taxon>Craniata</taxon>
        <taxon>Vertebrata</taxon>
        <taxon>Euteleostomi</taxon>
        <taxon>Actinopterygii</taxon>
        <taxon>Neopterygii</taxon>
        <taxon>Teleostei</taxon>
        <taxon>Osteoglossocephala</taxon>
        <taxon>Osteoglossomorpha</taxon>
        <taxon>Osteoglossiformes</taxon>
        <taxon>Osteoglossidae</taxon>
        <taxon>Scleropages</taxon>
    </lineage>
</organism>
<dbReference type="InterPro" id="IPR013320">
    <property type="entry name" value="ConA-like_dom_sf"/>
</dbReference>
<sequence length="662" mass="76451">MEVSNSLHINRFSWYEHSTRSNREHIYMYIYIYIYILICSRNSLCNNIMEFTPTAFKSYLLSSLDLNAKGVILQAMEMYRLKSCVDFKPYEGENTYISFTKLDGCWSFVGDLHEGQNVSIGERCDTKAIVEHELLHALGFYHEQSRTDRDDYVKIWWDQIIEGKEHNFVKYADDFITDLNTPYDYESIMHYRPLSFNKNSTVPTITTTIPAFNDVIGQRLDFSAIDLQRLNRMYNCTSTHTLLDQCAFELINICGMIQNEEDDADWVQTLSSAGEDDHTLGGRCQDAGYFMQFNTSRLVVGSSALLESRILYPKRSRQCLQFFYKFTGAPGDQLVIWTKTDDGTGNVRKMKKVHTIKGDGDESWKITHVALNVREKFRYIFQGIVGSAQLAGSIFIDDISLMETACPSTTWMIHNFTHLLLTSPVGHSVVSERFYSPEGYGYGVRLYPNGRDSLSEGYLGLYFHLCSGENDGVLEWPSADRQATITAMDQDPDVRLRMSSSRSFTTSRSPVSRKYLWDRPMKEGTWDESCQCYRGQDFGWSTFISHKQLQRRSFLKNDDLIIFVDFEGETSRTYCLVTCWSREEVMFRMTVVCVLCLRFDPLVGVLVLTVVLIAAARTSGKRFTSENSEVVSLLSWFSFFFFFFLYIKQFFAFCSQTLFEGE</sequence>
<keyword evidence="13" id="KW-1015">Disulfide bond</keyword>
<dbReference type="Ensembl" id="ENSSFOT00015070424.1">
    <property type="protein sequence ID" value="ENSSFOP00015048687.1"/>
    <property type="gene ID" value="ENSSFOG00015014269.2"/>
</dbReference>
<dbReference type="SUPFAM" id="SSF49599">
    <property type="entry name" value="TRAF domain-like"/>
    <property type="match status" value="1"/>
</dbReference>
<dbReference type="Proteomes" id="UP000694397">
    <property type="component" value="Chromosome 1"/>
</dbReference>
<dbReference type="FunFam" id="2.60.210.10:FF:000009">
    <property type="entry name" value="Meprin A subunit"/>
    <property type="match status" value="1"/>
</dbReference>
<evidence type="ECO:0000256" key="16">
    <source>
        <dbReference type="RuleBase" id="RU361183"/>
    </source>
</evidence>
<dbReference type="Gene3D" id="3.40.390.10">
    <property type="entry name" value="Collagenase (Catalytic Domain)"/>
    <property type="match status" value="1"/>
</dbReference>
<evidence type="ECO:0000256" key="11">
    <source>
        <dbReference type="ARBA" id="ARBA00023136"/>
    </source>
</evidence>
<feature type="transmembrane region" description="Helical" evidence="17">
    <location>
        <begin position="26"/>
        <end position="44"/>
    </location>
</feature>
<evidence type="ECO:0000259" key="18">
    <source>
        <dbReference type="PROSITE" id="PS50060"/>
    </source>
</evidence>
<dbReference type="Pfam" id="PF00629">
    <property type="entry name" value="MAM"/>
    <property type="match status" value="1"/>
</dbReference>
<dbReference type="InterPro" id="IPR002083">
    <property type="entry name" value="MATH/TRAF_dom"/>
</dbReference>
<dbReference type="InterPro" id="IPR006026">
    <property type="entry name" value="Peptidase_Metallo"/>
</dbReference>
<dbReference type="SUPFAM" id="SSF49899">
    <property type="entry name" value="Concanavalin A-like lectins/glucanases"/>
    <property type="match status" value="1"/>
</dbReference>
<keyword evidence="12" id="KW-0865">Zymogen</keyword>
<dbReference type="GO" id="GO:0045766">
    <property type="term" value="P:positive regulation of angiogenesis"/>
    <property type="evidence" value="ECO:0007669"/>
    <property type="project" value="Ensembl"/>
</dbReference>
<dbReference type="FunFam" id="3.40.390.10:FF:000015">
    <property type="entry name" value="Meprin A subunit"/>
    <property type="match status" value="1"/>
</dbReference>
<dbReference type="PANTHER" id="PTHR10127">
    <property type="entry name" value="DISCOIDIN, CUB, EGF, LAMININ , AND ZINC METALLOPROTEASE DOMAIN CONTAINING"/>
    <property type="match status" value="1"/>
</dbReference>
<evidence type="ECO:0000259" key="20">
    <source>
        <dbReference type="PROSITE" id="PS51864"/>
    </source>
</evidence>
<dbReference type="Pfam" id="PF22486">
    <property type="entry name" value="MATH_2"/>
    <property type="match status" value="1"/>
</dbReference>
<dbReference type="SMART" id="SM00235">
    <property type="entry name" value="ZnMc"/>
    <property type="match status" value="1"/>
</dbReference>
<comment type="cofactor">
    <cofactor evidence="15 16">
        <name>Zn(2+)</name>
        <dbReference type="ChEBI" id="CHEBI:29105"/>
    </cofactor>
    <text evidence="15 16">Binds 1 zinc ion per subunit.</text>
</comment>
<dbReference type="InterPro" id="IPR001506">
    <property type="entry name" value="Peptidase_M12A"/>
</dbReference>
<keyword evidence="11 17" id="KW-0472">Membrane</keyword>
<feature type="transmembrane region" description="Helical" evidence="17">
    <location>
        <begin position="599"/>
        <end position="618"/>
    </location>
</feature>
<dbReference type="PRINTS" id="PR00480">
    <property type="entry name" value="ASTACIN"/>
</dbReference>
<feature type="binding site" evidence="15">
    <location>
        <position position="142"/>
    </location>
    <ligand>
        <name>Zn(2+)</name>
        <dbReference type="ChEBI" id="CHEBI:29105"/>
        <note>catalytic</note>
    </ligand>
</feature>
<feature type="transmembrane region" description="Helical" evidence="17">
    <location>
        <begin position="630"/>
        <end position="647"/>
    </location>
</feature>
<evidence type="ECO:0000256" key="2">
    <source>
        <dbReference type="ARBA" id="ARBA00022536"/>
    </source>
</evidence>
<feature type="active site" evidence="15">
    <location>
        <position position="133"/>
    </location>
</feature>
<gene>
    <name evidence="21" type="primary">mep1a.2</name>
</gene>
<keyword evidence="9 17" id="KW-1133">Transmembrane helix</keyword>
<dbReference type="Gene3D" id="2.60.120.200">
    <property type="match status" value="1"/>
</dbReference>
<evidence type="ECO:0000256" key="9">
    <source>
        <dbReference type="ARBA" id="ARBA00022989"/>
    </source>
</evidence>
<evidence type="ECO:0000256" key="4">
    <source>
        <dbReference type="ARBA" id="ARBA00022692"/>
    </source>
</evidence>
<dbReference type="SMART" id="SM00137">
    <property type="entry name" value="MAM"/>
    <property type="match status" value="1"/>
</dbReference>
<dbReference type="InterPro" id="IPR000998">
    <property type="entry name" value="MAM_dom"/>
</dbReference>
<dbReference type="Pfam" id="PF01400">
    <property type="entry name" value="Astacin"/>
    <property type="match status" value="1"/>
</dbReference>
<protein>
    <recommendedName>
        <fullName evidence="16">Metalloendopeptidase</fullName>
        <ecNumber evidence="16">3.4.24.-</ecNumber>
    </recommendedName>
</protein>
<evidence type="ECO:0000256" key="17">
    <source>
        <dbReference type="SAM" id="Phobius"/>
    </source>
</evidence>
<reference evidence="21" key="2">
    <citation type="submission" date="2025-08" db="UniProtKB">
        <authorList>
            <consortium name="Ensembl"/>
        </authorList>
    </citation>
    <scope>IDENTIFICATION</scope>
</reference>
<keyword evidence="6" id="KW-0732">Signal</keyword>
<dbReference type="PANTHER" id="PTHR10127:SF824">
    <property type="entry name" value="MEPRIN A SUBUNIT ALPHA"/>
    <property type="match status" value="1"/>
</dbReference>
<evidence type="ECO:0000256" key="5">
    <source>
        <dbReference type="ARBA" id="ARBA00022723"/>
    </source>
</evidence>
<dbReference type="Gene3D" id="2.60.210.10">
    <property type="entry name" value="Apoptosis, Tumor Necrosis Factor Receptor Associated Protein 2, Chain A"/>
    <property type="match status" value="1"/>
</dbReference>
<keyword evidence="14" id="KW-0325">Glycoprotein</keyword>
<dbReference type="GO" id="GO:0004222">
    <property type="term" value="F:metalloendopeptidase activity"/>
    <property type="evidence" value="ECO:0007669"/>
    <property type="project" value="UniProtKB-UniRule"/>
</dbReference>
<proteinExistence type="predicted"/>
<dbReference type="InterPro" id="IPR024079">
    <property type="entry name" value="MetalloPept_cat_dom_sf"/>
</dbReference>
<keyword evidence="22" id="KW-1185">Reference proteome</keyword>
<evidence type="ECO:0000256" key="6">
    <source>
        <dbReference type="ARBA" id="ARBA00022729"/>
    </source>
</evidence>
<dbReference type="PROSITE" id="PS50144">
    <property type="entry name" value="MATH"/>
    <property type="match status" value="1"/>
</dbReference>
<feature type="domain" description="Peptidase M12A" evidence="20">
    <location>
        <begin position="42"/>
        <end position="237"/>
    </location>
</feature>
<dbReference type="CDD" id="cd06263">
    <property type="entry name" value="MAM"/>
    <property type="match status" value="1"/>
</dbReference>